<dbReference type="Pfam" id="PF02340">
    <property type="entry name" value="PRRSV_Env"/>
    <property type="match status" value="1"/>
</dbReference>
<evidence type="ECO:0000313" key="1">
    <source>
        <dbReference type="EMBL" id="APP93379.1"/>
    </source>
</evidence>
<dbReference type="EMBL" id="KX656706">
    <property type="protein sequence ID" value="APP93379.1"/>
    <property type="molecule type" value="Genomic_RNA"/>
</dbReference>
<protein>
    <submittedName>
        <fullName evidence="1">GP2</fullName>
    </submittedName>
</protein>
<proteinExistence type="predicted"/>
<name>A0A1L5YNQ5_9NIDO</name>
<dbReference type="InterPro" id="IPR003434">
    <property type="entry name" value="Arteri_GP2a"/>
</dbReference>
<sequence>MLSMSSLSLSLICSYIWLSSSFVWQSAASSATPLGLYFAAQLGRSLPPTLVSKRLLNHCSASIISYLKHPLGIVGREHLQGLFHRLRERSEPPLDFTVFGIRMHYHYNATCEDNQYFVPEVKEPLGKAIAQIQRAQRQACQFLVQAYLHTVNGTLHPSPYDPYLAHALQHLEHGYSFTLVVSAFLYVMLPVLRIRPLRSIFLPLM</sequence>
<accession>A0A1L5YNQ5</accession>
<reference evidence="1" key="1">
    <citation type="submission" date="2016-07" db="EMBL/GenBank/DDBJ databases">
        <title>Within-host evolution and adaptation of simian arteriviruses in cynomolgus (crab-eating) macaques.</title>
        <authorList>
            <person name="Moncla L.H."/>
            <person name="Weiler A.M."/>
            <person name="Barry G."/>
            <person name="Weinfurter J.T."/>
            <person name="Dinis J.M."/>
            <person name="Charlier O."/>
            <person name="Lauck M."/>
            <person name="Bailey A.L."/>
            <person name="Wahl-Jensen V."/>
            <person name="Nelson C.W."/>
            <person name="Johnson J.C."/>
            <person name="Cai Y."/>
            <person name="Goldberg T.L."/>
            <person name="O'Connor D.H."/>
            <person name="Jahrling P.B."/>
            <person name="Kuhn J.H."/>
            <person name="Friedrich T.C."/>
        </authorList>
    </citation>
    <scope>NUCLEOTIDE SEQUENCE</scope>
    <source>
        <strain evidence="1">Crab_eating_macaque_3_KRCV-1_d21</strain>
    </source>
</reference>
<organism evidence="1">
    <name type="scientific">Kibale red colobus virus 1</name>
    <dbReference type="NCBI Taxonomy" id="1885929"/>
    <lineage>
        <taxon>Viruses</taxon>
        <taxon>Riboviria</taxon>
        <taxon>Orthornavirae</taxon>
        <taxon>Pisuviricota</taxon>
        <taxon>Pisoniviricetes</taxon>
        <taxon>Nidovirales</taxon>
        <taxon>Arnidovirineae</taxon>
        <taxon>Arteriviridae</taxon>
        <taxon>Simarterivirinae</taxon>
        <taxon>Zetaarterivirus</taxon>
        <taxon>Zetaarterivirus ugarco</taxon>
        <taxon>Zetaarterivirus ugarco 1</taxon>
    </lineage>
</organism>